<protein>
    <submittedName>
        <fullName evidence="1">Uncharacterized protein</fullName>
    </submittedName>
</protein>
<name>A0A7T2VX68_DELAC</name>
<dbReference type="RefSeq" id="WP_197954203.1">
    <property type="nucleotide sequence ID" value="NZ_CP065668.1"/>
</dbReference>
<dbReference type="AlphaFoldDB" id="A0A7T2VX68"/>
<accession>A0A7T2VX68</accession>
<reference evidence="1 2" key="1">
    <citation type="submission" date="2020-12" db="EMBL/GenBank/DDBJ databases">
        <title>FDA dAtabase for Regulatory Grade micrObial Sequences (FDA-ARGOS): Supporting development and validation of Infectious Disease Dx tests.</title>
        <authorList>
            <person name="Sproer C."/>
            <person name="Gronow S."/>
            <person name="Severitt S."/>
            <person name="Schroder I."/>
            <person name="Tallon L."/>
            <person name="Sadzewicz L."/>
            <person name="Zhao X."/>
            <person name="Boylan J."/>
            <person name="Ott S."/>
            <person name="Bowen H."/>
            <person name="Vavikolanu K."/>
            <person name="Mehta A."/>
            <person name="Aluvathingal J."/>
            <person name="Nadendla S."/>
            <person name="Lowell S."/>
            <person name="Myers T."/>
            <person name="Yan Y."/>
            <person name="Sichtig H."/>
        </authorList>
    </citation>
    <scope>NUCLEOTIDE SEQUENCE [LARGE SCALE GENOMIC DNA]</scope>
    <source>
        <strain evidence="1 2">FDAARGOS_909</strain>
    </source>
</reference>
<gene>
    <name evidence="1" type="ORF">I6G66_20170</name>
</gene>
<evidence type="ECO:0000313" key="1">
    <source>
        <dbReference type="EMBL" id="QPS06611.1"/>
    </source>
</evidence>
<dbReference type="EMBL" id="CP065668">
    <property type="protein sequence ID" value="QPS06611.1"/>
    <property type="molecule type" value="Genomic_DNA"/>
</dbReference>
<proteinExistence type="predicted"/>
<dbReference type="Proteomes" id="UP000594778">
    <property type="component" value="Chromosome"/>
</dbReference>
<sequence>MKYSAQSAFFVCRTAYKLPVIWITEPANRMCAQVGIGHRDGHLSTGCSWIVPMAVDGHARGRIHSLAHSGQGVRPVINPVRMLLACLWIDWVIVAIHR</sequence>
<evidence type="ECO:0000313" key="2">
    <source>
        <dbReference type="Proteomes" id="UP000594778"/>
    </source>
</evidence>
<organism evidence="1 2">
    <name type="scientific">Delftia acidovorans</name>
    <name type="common">Pseudomonas acidovorans</name>
    <name type="synonym">Comamonas acidovorans</name>
    <dbReference type="NCBI Taxonomy" id="80866"/>
    <lineage>
        <taxon>Bacteria</taxon>
        <taxon>Pseudomonadati</taxon>
        <taxon>Pseudomonadota</taxon>
        <taxon>Betaproteobacteria</taxon>
        <taxon>Burkholderiales</taxon>
        <taxon>Comamonadaceae</taxon>
        <taxon>Delftia</taxon>
    </lineage>
</organism>